<accession>A0ABP1E5G3</accession>
<gene>
    <name evidence="2" type="ORF">GFSPODELE1_LOCUS9776</name>
</gene>
<sequence>MLLKYRYLLLSSLWIWVSENMTPYHLSKSHRTFCIYASSTSKPRYKVNMRIENAIIAVNCRLKLPTEDPPSLGGKVSIVFHFLACS</sequence>
<dbReference type="EMBL" id="OZ037951">
    <property type="protein sequence ID" value="CAL1714448.1"/>
    <property type="molecule type" value="Genomic_DNA"/>
</dbReference>
<feature type="chain" id="PRO_5046533183" description="Secreted protein" evidence="1">
    <location>
        <begin position="21"/>
        <end position="86"/>
    </location>
</feature>
<reference evidence="3" key="1">
    <citation type="submission" date="2024-04" db="EMBL/GenBank/DDBJ databases">
        <authorList>
            <person name="Shaw F."/>
            <person name="Minotto A."/>
        </authorList>
    </citation>
    <scope>NUCLEOTIDE SEQUENCE [LARGE SCALE GENOMIC DNA]</scope>
</reference>
<dbReference type="Proteomes" id="UP001497453">
    <property type="component" value="Chromosome 8"/>
</dbReference>
<proteinExistence type="predicted"/>
<protein>
    <recommendedName>
        <fullName evidence="4">Secreted protein</fullName>
    </recommendedName>
</protein>
<evidence type="ECO:0000313" key="3">
    <source>
        <dbReference type="Proteomes" id="UP001497453"/>
    </source>
</evidence>
<evidence type="ECO:0000313" key="2">
    <source>
        <dbReference type="EMBL" id="CAL1714448.1"/>
    </source>
</evidence>
<feature type="signal peptide" evidence="1">
    <location>
        <begin position="1"/>
        <end position="20"/>
    </location>
</feature>
<evidence type="ECO:0000256" key="1">
    <source>
        <dbReference type="SAM" id="SignalP"/>
    </source>
</evidence>
<name>A0ABP1E5G3_9APHY</name>
<keyword evidence="1" id="KW-0732">Signal</keyword>
<organism evidence="2 3">
    <name type="scientific">Somion occarium</name>
    <dbReference type="NCBI Taxonomy" id="3059160"/>
    <lineage>
        <taxon>Eukaryota</taxon>
        <taxon>Fungi</taxon>
        <taxon>Dikarya</taxon>
        <taxon>Basidiomycota</taxon>
        <taxon>Agaricomycotina</taxon>
        <taxon>Agaricomycetes</taxon>
        <taxon>Polyporales</taxon>
        <taxon>Cerrenaceae</taxon>
        <taxon>Somion</taxon>
    </lineage>
</organism>
<keyword evidence="3" id="KW-1185">Reference proteome</keyword>
<evidence type="ECO:0008006" key="4">
    <source>
        <dbReference type="Google" id="ProtNLM"/>
    </source>
</evidence>